<sequence>MARRPGTPRLLRELNDRAALELLITEGPLTRAQIGARTGLSKVTASQLLARLEERGLVEMVGERTGGRGPSAALYGVVPASAYVAGLEVGPREVVAAVADITGAVGGRTTVPFAEADDPVEVIRKAVAGACGEAKAARLRTLVIGTPGLVDPRTGDVRFAFDLGSWHEGASARLGRDLDTRVVIENDVNLVAVAEHAHGAARDAGDFALLWIDRGIGLAIMLGERLHRGVSGGAGELGYLPVPGVPLPGPVTASRAHGAPTLAGGFGALVGADALLELARAHGHTGLPLEEAVDRAAAAPAAPGASAFLDDLASRLALGVAAVTTVLDPGLIVLSGSLGAAGGTALAVRTEQAVARLCPTRPRLIPGALTTDPVLQGALHTALTLAREEVFSTTTD</sequence>
<dbReference type="RefSeq" id="WP_344247659.1">
    <property type="nucleotide sequence ID" value="NZ_BAAAHH010000068.1"/>
</dbReference>
<dbReference type="SUPFAM" id="SSF53067">
    <property type="entry name" value="Actin-like ATPase domain"/>
    <property type="match status" value="1"/>
</dbReference>
<comment type="caution">
    <text evidence="3">The sequence shown here is derived from an EMBL/GenBank/DDBJ whole genome shotgun (WGS) entry which is preliminary data.</text>
</comment>
<dbReference type="SUPFAM" id="SSF46785">
    <property type="entry name" value="Winged helix' DNA-binding domain"/>
    <property type="match status" value="1"/>
</dbReference>
<dbReference type="EMBL" id="BAAAHH010000068">
    <property type="protein sequence ID" value="GAA0969802.1"/>
    <property type="molecule type" value="Genomic_DNA"/>
</dbReference>
<dbReference type="InterPro" id="IPR043129">
    <property type="entry name" value="ATPase_NBD"/>
</dbReference>
<evidence type="ECO:0000259" key="2">
    <source>
        <dbReference type="Pfam" id="PF12802"/>
    </source>
</evidence>
<keyword evidence="4" id="KW-1185">Reference proteome</keyword>
<reference evidence="4" key="1">
    <citation type="journal article" date="2019" name="Int. J. Syst. Evol. Microbiol.">
        <title>The Global Catalogue of Microorganisms (GCM) 10K type strain sequencing project: providing services to taxonomists for standard genome sequencing and annotation.</title>
        <authorList>
            <consortium name="The Broad Institute Genomics Platform"/>
            <consortium name="The Broad Institute Genome Sequencing Center for Infectious Disease"/>
            <person name="Wu L."/>
            <person name="Ma J."/>
        </authorList>
    </citation>
    <scope>NUCLEOTIDE SEQUENCE [LARGE SCALE GENOMIC DNA]</scope>
    <source>
        <strain evidence="4">JCM 10696</strain>
    </source>
</reference>
<dbReference type="Pfam" id="PF12802">
    <property type="entry name" value="MarR_2"/>
    <property type="match status" value="1"/>
</dbReference>
<gene>
    <name evidence="3" type="ORF">GCM10009550_76890</name>
</gene>
<dbReference type="InterPro" id="IPR036390">
    <property type="entry name" value="WH_DNA-bd_sf"/>
</dbReference>
<accession>A0ABP4CHT0</accession>
<name>A0ABP4CHT0_9ACTN</name>
<organism evidence="3 4">
    <name type="scientific">Actinocorallia libanotica</name>
    <dbReference type="NCBI Taxonomy" id="46162"/>
    <lineage>
        <taxon>Bacteria</taxon>
        <taxon>Bacillati</taxon>
        <taxon>Actinomycetota</taxon>
        <taxon>Actinomycetes</taxon>
        <taxon>Streptosporangiales</taxon>
        <taxon>Thermomonosporaceae</taxon>
        <taxon>Actinocorallia</taxon>
    </lineage>
</organism>
<comment type="similarity">
    <text evidence="1">Belongs to the ROK (NagC/XylR) family.</text>
</comment>
<dbReference type="InterPro" id="IPR000600">
    <property type="entry name" value="ROK"/>
</dbReference>
<dbReference type="PANTHER" id="PTHR18964:SF149">
    <property type="entry name" value="BIFUNCTIONAL UDP-N-ACETYLGLUCOSAMINE 2-EPIMERASE_N-ACETYLMANNOSAMINE KINASE"/>
    <property type="match status" value="1"/>
</dbReference>
<evidence type="ECO:0000313" key="3">
    <source>
        <dbReference type="EMBL" id="GAA0969802.1"/>
    </source>
</evidence>
<dbReference type="PANTHER" id="PTHR18964">
    <property type="entry name" value="ROK (REPRESSOR, ORF, KINASE) FAMILY"/>
    <property type="match status" value="1"/>
</dbReference>
<evidence type="ECO:0000313" key="4">
    <source>
        <dbReference type="Proteomes" id="UP001500665"/>
    </source>
</evidence>
<protein>
    <submittedName>
        <fullName evidence="3">ROK family transcriptional regulator</fullName>
    </submittedName>
</protein>
<evidence type="ECO:0000256" key="1">
    <source>
        <dbReference type="ARBA" id="ARBA00006479"/>
    </source>
</evidence>
<dbReference type="Gene3D" id="1.10.10.10">
    <property type="entry name" value="Winged helix-like DNA-binding domain superfamily/Winged helix DNA-binding domain"/>
    <property type="match status" value="1"/>
</dbReference>
<dbReference type="InterPro" id="IPR036388">
    <property type="entry name" value="WH-like_DNA-bd_sf"/>
</dbReference>
<dbReference type="CDD" id="cd00090">
    <property type="entry name" value="HTH_ARSR"/>
    <property type="match status" value="1"/>
</dbReference>
<dbReference type="Proteomes" id="UP001500665">
    <property type="component" value="Unassembled WGS sequence"/>
</dbReference>
<dbReference type="InterPro" id="IPR011991">
    <property type="entry name" value="ArsR-like_HTH"/>
</dbReference>
<dbReference type="Gene3D" id="3.30.420.40">
    <property type="match status" value="2"/>
</dbReference>
<dbReference type="InterPro" id="IPR000835">
    <property type="entry name" value="HTH_MarR-typ"/>
</dbReference>
<dbReference type="Pfam" id="PF00480">
    <property type="entry name" value="ROK"/>
    <property type="match status" value="1"/>
</dbReference>
<feature type="domain" description="HTH marR-type" evidence="2">
    <location>
        <begin position="19"/>
        <end position="68"/>
    </location>
</feature>
<proteinExistence type="inferred from homology"/>